<dbReference type="PROSITE" id="PS50949">
    <property type="entry name" value="HTH_GNTR"/>
    <property type="match status" value="1"/>
</dbReference>
<name>A0ABW2CYR6_9ACTN</name>
<dbReference type="RefSeq" id="WP_160819514.1">
    <property type="nucleotide sequence ID" value="NZ_JBHSXE010000001.1"/>
</dbReference>
<dbReference type="InterPro" id="IPR036390">
    <property type="entry name" value="WH_DNA-bd_sf"/>
</dbReference>
<dbReference type="CDD" id="cd07377">
    <property type="entry name" value="WHTH_GntR"/>
    <property type="match status" value="1"/>
</dbReference>
<evidence type="ECO:0000313" key="5">
    <source>
        <dbReference type="EMBL" id="MFC6885440.1"/>
    </source>
</evidence>
<dbReference type="Pfam" id="PF07702">
    <property type="entry name" value="UTRA"/>
    <property type="match status" value="1"/>
</dbReference>
<reference evidence="6" key="1">
    <citation type="journal article" date="2019" name="Int. J. Syst. Evol. Microbiol.">
        <title>The Global Catalogue of Microorganisms (GCM) 10K type strain sequencing project: providing services to taxonomists for standard genome sequencing and annotation.</title>
        <authorList>
            <consortium name="The Broad Institute Genomics Platform"/>
            <consortium name="The Broad Institute Genome Sequencing Center for Infectious Disease"/>
            <person name="Wu L."/>
            <person name="Ma J."/>
        </authorList>
    </citation>
    <scope>NUCLEOTIDE SEQUENCE [LARGE SCALE GENOMIC DNA]</scope>
    <source>
        <strain evidence="6">JCM 3369</strain>
    </source>
</reference>
<sequence length="241" mass="26464">MADELREAIVRGDVRPGHALPSQPELARRYGLNQTSINRAIALLEAEGYIRTEHGRGSFVLEAPAARRVRRVPARGDGSGSAFADEMREAGIAPRTELVRVEAADAPPAVAECLGIPPGDGVLLRERHMFADERPVQMATSYIPLSVAGGVELAHPDAEPAGIYRRLAERGHRVVRFSEDIEARRPLADELEFLRISRSQYVLEVRRVARGEGGEALEVAFNVFPSHLWRLSYEWAAGDAG</sequence>
<dbReference type="Pfam" id="PF00392">
    <property type="entry name" value="GntR"/>
    <property type="match status" value="1"/>
</dbReference>
<feature type="domain" description="HTH gntR-type" evidence="4">
    <location>
        <begin position="1"/>
        <end position="63"/>
    </location>
</feature>
<dbReference type="Proteomes" id="UP001596380">
    <property type="component" value="Unassembled WGS sequence"/>
</dbReference>
<comment type="caution">
    <text evidence="5">The sequence shown here is derived from an EMBL/GenBank/DDBJ whole genome shotgun (WGS) entry which is preliminary data.</text>
</comment>
<dbReference type="InterPro" id="IPR011663">
    <property type="entry name" value="UTRA"/>
</dbReference>
<evidence type="ECO:0000256" key="2">
    <source>
        <dbReference type="ARBA" id="ARBA00023125"/>
    </source>
</evidence>
<dbReference type="SMART" id="SM00345">
    <property type="entry name" value="HTH_GNTR"/>
    <property type="match status" value="1"/>
</dbReference>
<evidence type="ECO:0000259" key="4">
    <source>
        <dbReference type="PROSITE" id="PS50949"/>
    </source>
</evidence>
<keyword evidence="3" id="KW-0804">Transcription</keyword>
<dbReference type="InterPro" id="IPR000524">
    <property type="entry name" value="Tscrpt_reg_HTH_GntR"/>
</dbReference>
<keyword evidence="2" id="KW-0238">DNA-binding</keyword>
<keyword evidence="1" id="KW-0805">Transcription regulation</keyword>
<gene>
    <name evidence="5" type="ORF">ACFQKB_37170</name>
</gene>
<dbReference type="SMART" id="SM00866">
    <property type="entry name" value="UTRA"/>
    <property type="match status" value="1"/>
</dbReference>
<dbReference type="SUPFAM" id="SSF64288">
    <property type="entry name" value="Chorismate lyase-like"/>
    <property type="match status" value="1"/>
</dbReference>
<dbReference type="PANTHER" id="PTHR44846:SF17">
    <property type="entry name" value="GNTR-FAMILY TRANSCRIPTIONAL REGULATOR"/>
    <property type="match status" value="1"/>
</dbReference>
<proteinExistence type="predicted"/>
<dbReference type="InterPro" id="IPR028978">
    <property type="entry name" value="Chorismate_lyase_/UTRA_dom_sf"/>
</dbReference>
<evidence type="ECO:0000256" key="1">
    <source>
        <dbReference type="ARBA" id="ARBA00023015"/>
    </source>
</evidence>
<evidence type="ECO:0000313" key="6">
    <source>
        <dbReference type="Proteomes" id="UP001596380"/>
    </source>
</evidence>
<dbReference type="PRINTS" id="PR00035">
    <property type="entry name" value="HTHGNTR"/>
</dbReference>
<evidence type="ECO:0000256" key="3">
    <source>
        <dbReference type="ARBA" id="ARBA00023163"/>
    </source>
</evidence>
<organism evidence="5 6">
    <name type="scientific">Actinomadura yumaensis</name>
    <dbReference type="NCBI Taxonomy" id="111807"/>
    <lineage>
        <taxon>Bacteria</taxon>
        <taxon>Bacillati</taxon>
        <taxon>Actinomycetota</taxon>
        <taxon>Actinomycetes</taxon>
        <taxon>Streptosporangiales</taxon>
        <taxon>Thermomonosporaceae</taxon>
        <taxon>Actinomadura</taxon>
    </lineage>
</organism>
<dbReference type="InterPro" id="IPR050679">
    <property type="entry name" value="Bact_HTH_transcr_reg"/>
</dbReference>
<protein>
    <submittedName>
        <fullName evidence="5">GntR family transcriptional regulator</fullName>
    </submittedName>
</protein>
<dbReference type="SUPFAM" id="SSF46785">
    <property type="entry name" value="Winged helix' DNA-binding domain"/>
    <property type="match status" value="1"/>
</dbReference>
<dbReference type="Gene3D" id="1.10.10.10">
    <property type="entry name" value="Winged helix-like DNA-binding domain superfamily/Winged helix DNA-binding domain"/>
    <property type="match status" value="1"/>
</dbReference>
<dbReference type="Gene3D" id="3.40.1410.10">
    <property type="entry name" value="Chorismate lyase-like"/>
    <property type="match status" value="1"/>
</dbReference>
<accession>A0ABW2CYR6</accession>
<keyword evidence="6" id="KW-1185">Reference proteome</keyword>
<dbReference type="InterPro" id="IPR036388">
    <property type="entry name" value="WH-like_DNA-bd_sf"/>
</dbReference>
<dbReference type="EMBL" id="JBHSXS010000037">
    <property type="protein sequence ID" value="MFC6885440.1"/>
    <property type="molecule type" value="Genomic_DNA"/>
</dbReference>
<dbReference type="PANTHER" id="PTHR44846">
    <property type="entry name" value="MANNOSYL-D-GLYCERATE TRANSPORT/METABOLISM SYSTEM REPRESSOR MNGR-RELATED"/>
    <property type="match status" value="1"/>
</dbReference>